<comment type="caution">
    <text evidence="2">The sequence shown here is derived from an EMBL/GenBank/DDBJ whole genome shotgun (WGS) entry which is preliminary data.</text>
</comment>
<evidence type="ECO:0000259" key="1">
    <source>
        <dbReference type="PROSITE" id="PS51186"/>
    </source>
</evidence>
<dbReference type="SUPFAM" id="SSF55729">
    <property type="entry name" value="Acyl-CoA N-acyltransferases (Nat)"/>
    <property type="match status" value="1"/>
</dbReference>
<reference evidence="2 3" key="1">
    <citation type="submission" date="2018-07" db="EMBL/GenBank/DDBJ databases">
        <title>Genomic Encyclopedia of Type Strains, Phase III (KMG-III): the genomes of soil and plant-associated and newly described type strains.</title>
        <authorList>
            <person name="Whitman W."/>
        </authorList>
    </citation>
    <scope>NUCLEOTIDE SEQUENCE [LARGE SCALE GENOMIC DNA]</scope>
    <source>
        <strain evidence="2 3">CECT 7958</strain>
    </source>
</reference>
<sequence>MVEIIKANATHSDLIVDIGTQAFRESHGHSASKADIESYISRTYNNEAILKEFNNEKVRYHLIYCDGVIAGFSKIELDTSNKNIADLNITKLDRLYLLEAFHGKHFGVKLFQFTIELSKKHDQNGIWLAVWTENQKAVKFYQNMDFKIVGAFDFKISETHSNPNHIMYLEY</sequence>
<dbReference type="Pfam" id="PF00583">
    <property type="entry name" value="Acetyltransf_1"/>
    <property type="match status" value="1"/>
</dbReference>
<feature type="domain" description="N-acetyltransferase" evidence="1">
    <location>
        <begin position="2"/>
        <end position="171"/>
    </location>
</feature>
<dbReference type="RefSeq" id="WP_114309150.1">
    <property type="nucleotide sequence ID" value="NZ_QPJO01000002.1"/>
</dbReference>
<dbReference type="InterPro" id="IPR000182">
    <property type="entry name" value="GNAT_dom"/>
</dbReference>
<dbReference type="OrthoDB" id="7205533at2"/>
<evidence type="ECO:0000313" key="3">
    <source>
        <dbReference type="Proteomes" id="UP000253436"/>
    </source>
</evidence>
<dbReference type="InterPro" id="IPR016181">
    <property type="entry name" value="Acyl_CoA_acyltransferase"/>
</dbReference>
<keyword evidence="2" id="KW-0689">Ribosomal protein</keyword>
<keyword evidence="3" id="KW-1185">Reference proteome</keyword>
<dbReference type="EMBL" id="QPJO01000002">
    <property type="protein sequence ID" value="RCW92475.1"/>
    <property type="molecule type" value="Genomic_DNA"/>
</dbReference>
<dbReference type="GO" id="GO:0016747">
    <property type="term" value="F:acyltransferase activity, transferring groups other than amino-acyl groups"/>
    <property type="evidence" value="ECO:0007669"/>
    <property type="project" value="InterPro"/>
</dbReference>
<name>A0A368ZLH2_9FLAO</name>
<protein>
    <submittedName>
        <fullName evidence="2">Ribosomal protein S18 acetylase RimI-like enzyme</fullName>
    </submittedName>
</protein>
<dbReference type="Proteomes" id="UP000253436">
    <property type="component" value="Unassembled WGS sequence"/>
</dbReference>
<gene>
    <name evidence="2" type="ORF">DFQ08_102500</name>
</gene>
<dbReference type="GO" id="GO:0005840">
    <property type="term" value="C:ribosome"/>
    <property type="evidence" value="ECO:0007669"/>
    <property type="project" value="UniProtKB-KW"/>
</dbReference>
<evidence type="ECO:0000313" key="2">
    <source>
        <dbReference type="EMBL" id="RCW92475.1"/>
    </source>
</evidence>
<dbReference type="PROSITE" id="PS51186">
    <property type="entry name" value="GNAT"/>
    <property type="match status" value="1"/>
</dbReference>
<proteinExistence type="predicted"/>
<dbReference type="Gene3D" id="3.40.630.30">
    <property type="match status" value="1"/>
</dbReference>
<accession>A0A368ZLH2</accession>
<dbReference type="AlphaFoldDB" id="A0A368ZLH2"/>
<organism evidence="2 3">
    <name type="scientific">Winogradskyella arenosi</name>
    <dbReference type="NCBI Taxonomy" id="533325"/>
    <lineage>
        <taxon>Bacteria</taxon>
        <taxon>Pseudomonadati</taxon>
        <taxon>Bacteroidota</taxon>
        <taxon>Flavobacteriia</taxon>
        <taxon>Flavobacteriales</taxon>
        <taxon>Flavobacteriaceae</taxon>
        <taxon>Winogradskyella</taxon>
    </lineage>
</organism>
<keyword evidence="2" id="KW-0687">Ribonucleoprotein</keyword>